<dbReference type="Proteomes" id="UP001200145">
    <property type="component" value="Unassembled WGS sequence"/>
</dbReference>
<evidence type="ECO:0008006" key="3">
    <source>
        <dbReference type="Google" id="ProtNLM"/>
    </source>
</evidence>
<comment type="caution">
    <text evidence="1">The sequence shown here is derived from an EMBL/GenBank/DDBJ whole genome shotgun (WGS) entry which is preliminary data.</text>
</comment>
<dbReference type="EMBL" id="JAKEVY010000003">
    <property type="protein sequence ID" value="MCF1715980.1"/>
    <property type="molecule type" value="Genomic_DNA"/>
</dbReference>
<keyword evidence="2" id="KW-1185">Reference proteome</keyword>
<name>A0ABS9BLB8_9BACT</name>
<dbReference type="PROSITE" id="PS51257">
    <property type="entry name" value="PROKAR_LIPOPROTEIN"/>
    <property type="match status" value="1"/>
</dbReference>
<evidence type="ECO:0000313" key="2">
    <source>
        <dbReference type="Proteomes" id="UP001200145"/>
    </source>
</evidence>
<sequence length="199" mass="22956">MRLPIAILLFFFASCRNQGDTGINALSRVIPDTSRTWAGRMTRDAFSQTRTFEKSLKIGSLIDGTANDEIRVWYLSGSYDPQVAFIAKPDSFSKWTLRIISFYRTKVDSTYNDYSLVLRHTSVDSLNLNKYWTLTSQSDLQNGDDYGCMDGEDIFIEMSNRMKYRFMWYRCPEINKSRDSVFLTASNLANRLDALAVEH</sequence>
<dbReference type="RefSeq" id="WP_234866924.1">
    <property type="nucleotide sequence ID" value="NZ_JAKEVY010000003.1"/>
</dbReference>
<protein>
    <recommendedName>
        <fullName evidence="3">Lipoprotein</fullName>
    </recommendedName>
</protein>
<accession>A0ABS9BLB8</accession>
<reference evidence="1 2" key="1">
    <citation type="submission" date="2022-01" db="EMBL/GenBank/DDBJ databases">
        <title>Flavihumibacter sp. nov., isolated from sediment of a river.</title>
        <authorList>
            <person name="Liu H."/>
        </authorList>
    </citation>
    <scope>NUCLEOTIDE SEQUENCE [LARGE SCALE GENOMIC DNA]</scope>
    <source>
        <strain evidence="1 2">RY-1</strain>
    </source>
</reference>
<gene>
    <name evidence="1" type="ORF">L0U88_15170</name>
</gene>
<proteinExistence type="predicted"/>
<organism evidence="1 2">
    <name type="scientific">Flavihumibacter fluminis</name>
    <dbReference type="NCBI Taxonomy" id="2909236"/>
    <lineage>
        <taxon>Bacteria</taxon>
        <taxon>Pseudomonadati</taxon>
        <taxon>Bacteroidota</taxon>
        <taxon>Chitinophagia</taxon>
        <taxon>Chitinophagales</taxon>
        <taxon>Chitinophagaceae</taxon>
        <taxon>Flavihumibacter</taxon>
    </lineage>
</organism>
<evidence type="ECO:0000313" key="1">
    <source>
        <dbReference type="EMBL" id="MCF1715980.1"/>
    </source>
</evidence>